<protein>
    <submittedName>
        <fullName evidence="2">Uncharacterized protein</fullName>
    </submittedName>
</protein>
<gene>
    <name evidence="2" type="ORF">FRD01_03105</name>
</gene>
<keyword evidence="1" id="KW-0812">Transmembrane</keyword>
<feature type="transmembrane region" description="Helical" evidence="1">
    <location>
        <begin position="63"/>
        <end position="84"/>
    </location>
</feature>
<dbReference type="EMBL" id="CP042467">
    <property type="protein sequence ID" value="QED26259.1"/>
    <property type="molecule type" value="Genomic_DNA"/>
</dbReference>
<proteinExistence type="predicted"/>
<dbReference type="AlphaFoldDB" id="A0A5B8XS74"/>
<evidence type="ECO:0000256" key="1">
    <source>
        <dbReference type="SAM" id="Phobius"/>
    </source>
</evidence>
<feature type="transmembrane region" description="Helical" evidence="1">
    <location>
        <begin position="7"/>
        <end position="25"/>
    </location>
</feature>
<keyword evidence="1" id="KW-1133">Transmembrane helix</keyword>
<name>A0A5B8XS74_9DELT</name>
<sequence>MQTQSEMLGIGLIAAVIVVLVVSRVRGRDPWRALVIFSLSLALGAFGARAWAVAFSGAQWTGWGGFSSSGAILLGGVPALWLILTKSDDGPAISSGAFGLLVFLRFGCHLEGCDPGILRGEARLPFALLDASNALLAAIISFINPLWGAASYMGGRFLAEFARDPTTTAHLGALNRPQWVMVGGLLTLFLLKYLYGVVSRKTD</sequence>
<reference evidence="2 3" key="1">
    <citation type="submission" date="2019-08" db="EMBL/GenBank/DDBJ databases">
        <authorList>
            <person name="Liang Q."/>
        </authorList>
    </citation>
    <scope>NUCLEOTIDE SEQUENCE [LARGE SCALE GENOMIC DNA]</scope>
    <source>
        <strain evidence="2 3">V1718</strain>
    </source>
</reference>
<keyword evidence="1" id="KW-0472">Membrane</keyword>
<dbReference type="Proteomes" id="UP000321595">
    <property type="component" value="Chromosome"/>
</dbReference>
<evidence type="ECO:0000313" key="2">
    <source>
        <dbReference type="EMBL" id="QED26259.1"/>
    </source>
</evidence>
<organism evidence="2 3">
    <name type="scientific">Microvenator marinus</name>
    <dbReference type="NCBI Taxonomy" id="2600177"/>
    <lineage>
        <taxon>Bacteria</taxon>
        <taxon>Deltaproteobacteria</taxon>
        <taxon>Bradymonadales</taxon>
        <taxon>Microvenatoraceae</taxon>
        <taxon>Microvenator</taxon>
    </lineage>
</organism>
<keyword evidence="3" id="KW-1185">Reference proteome</keyword>
<feature type="transmembrane region" description="Helical" evidence="1">
    <location>
        <begin position="31"/>
        <end position="51"/>
    </location>
</feature>
<feature type="transmembrane region" description="Helical" evidence="1">
    <location>
        <begin position="128"/>
        <end position="147"/>
    </location>
</feature>
<dbReference type="RefSeq" id="WP_146957549.1">
    <property type="nucleotide sequence ID" value="NZ_CP042467.1"/>
</dbReference>
<feature type="transmembrane region" description="Helical" evidence="1">
    <location>
        <begin position="179"/>
        <end position="198"/>
    </location>
</feature>
<dbReference type="KEGG" id="bbae:FRD01_03105"/>
<accession>A0A5B8XS74</accession>
<evidence type="ECO:0000313" key="3">
    <source>
        <dbReference type="Proteomes" id="UP000321595"/>
    </source>
</evidence>